<proteinExistence type="predicted"/>
<evidence type="ECO:0000313" key="5">
    <source>
        <dbReference type="Proteomes" id="UP000002630"/>
    </source>
</evidence>
<feature type="compositionally biased region" description="Basic and acidic residues" evidence="1">
    <location>
        <begin position="1051"/>
        <end position="1066"/>
    </location>
</feature>
<keyword evidence="2" id="KW-0472">Membrane</keyword>
<feature type="compositionally biased region" description="Low complexity" evidence="1">
    <location>
        <begin position="1003"/>
        <end position="1012"/>
    </location>
</feature>
<keyword evidence="2" id="KW-1133">Transmembrane helix</keyword>
<feature type="compositionally biased region" description="Low complexity" evidence="1">
    <location>
        <begin position="1275"/>
        <end position="1289"/>
    </location>
</feature>
<feature type="compositionally biased region" description="Polar residues" evidence="1">
    <location>
        <begin position="1068"/>
        <end position="1093"/>
    </location>
</feature>
<dbReference type="PANTHER" id="PTHR40861">
    <property type="entry name" value="DUF2183 DOMAIN-CONTAINING PROTEIN"/>
    <property type="match status" value="1"/>
</dbReference>
<dbReference type="PANTHER" id="PTHR40861:SF1">
    <property type="entry name" value="PHOSPHATIDATE PHOSPHATASE APP1 CATALYTIC DOMAIN-CONTAINING PROTEIN"/>
    <property type="match status" value="1"/>
</dbReference>
<feature type="transmembrane region" description="Helical" evidence="2">
    <location>
        <begin position="69"/>
        <end position="85"/>
    </location>
</feature>
<feature type="compositionally biased region" description="Gly residues" evidence="1">
    <location>
        <begin position="961"/>
        <end position="975"/>
    </location>
</feature>
<feature type="compositionally biased region" description="Low complexity" evidence="1">
    <location>
        <begin position="686"/>
        <end position="708"/>
    </location>
</feature>
<dbReference type="InParanoid" id="D7G3Z8"/>
<evidence type="ECO:0000256" key="1">
    <source>
        <dbReference type="SAM" id="MobiDB-lite"/>
    </source>
</evidence>
<gene>
    <name evidence="4" type="ORF">Esi_0054_0060</name>
</gene>
<dbReference type="eggNOG" id="ENOG502QT0Y">
    <property type="taxonomic scope" value="Eukaryota"/>
</dbReference>
<feature type="domain" description="Phosphatidate phosphatase APP1 catalytic" evidence="3">
    <location>
        <begin position="338"/>
        <end position="503"/>
    </location>
</feature>
<evidence type="ECO:0000313" key="4">
    <source>
        <dbReference type="EMBL" id="CBJ27033.1"/>
    </source>
</evidence>
<feature type="compositionally biased region" description="Low complexity" evidence="1">
    <location>
        <begin position="1459"/>
        <end position="1486"/>
    </location>
</feature>
<name>D7G3Z8_ECTSI</name>
<feature type="compositionally biased region" description="Pro residues" evidence="1">
    <location>
        <begin position="1373"/>
        <end position="1383"/>
    </location>
</feature>
<reference evidence="4 5" key="1">
    <citation type="journal article" date="2010" name="Nature">
        <title>The Ectocarpus genome and the independent evolution of multicellularity in brown algae.</title>
        <authorList>
            <person name="Cock J.M."/>
            <person name="Sterck L."/>
            <person name="Rouze P."/>
            <person name="Scornet D."/>
            <person name="Allen A.E."/>
            <person name="Amoutzias G."/>
            <person name="Anthouard V."/>
            <person name="Artiguenave F."/>
            <person name="Aury J.M."/>
            <person name="Badger J.H."/>
            <person name="Beszteri B."/>
            <person name="Billiau K."/>
            <person name="Bonnet E."/>
            <person name="Bothwell J.H."/>
            <person name="Bowler C."/>
            <person name="Boyen C."/>
            <person name="Brownlee C."/>
            <person name="Carrano C.J."/>
            <person name="Charrier B."/>
            <person name="Cho G.Y."/>
            <person name="Coelho S.M."/>
            <person name="Collen J."/>
            <person name="Corre E."/>
            <person name="Da Silva C."/>
            <person name="Delage L."/>
            <person name="Delaroque N."/>
            <person name="Dittami S.M."/>
            <person name="Doulbeau S."/>
            <person name="Elias M."/>
            <person name="Farnham G."/>
            <person name="Gachon C.M."/>
            <person name="Gschloessl B."/>
            <person name="Heesch S."/>
            <person name="Jabbari K."/>
            <person name="Jubin C."/>
            <person name="Kawai H."/>
            <person name="Kimura K."/>
            <person name="Kloareg B."/>
            <person name="Kupper F.C."/>
            <person name="Lang D."/>
            <person name="Le Bail A."/>
            <person name="Leblanc C."/>
            <person name="Lerouge P."/>
            <person name="Lohr M."/>
            <person name="Lopez P.J."/>
            <person name="Martens C."/>
            <person name="Maumus F."/>
            <person name="Michel G."/>
            <person name="Miranda-Saavedra D."/>
            <person name="Morales J."/>
            <person name="Moreau H."/>
            <person name="Motomura T."/>
            <person name="Nagasato C."/>
            <person name="Napoli C.A."/>
            <person name="Nelson D.R."/>
            <person name="Nyvall-Collen P."/>
            <person name="Peters A.F."/>
            <person name="Pommier C."/>
            <person name="Potin P."/>
            <person name="Poulain J."/>
            <person name="Quesneville H."/>
            <person name="Read B."/>
            <person name="Rensing S.A."/>
            <person name="Ritter A."/>
            <person name="Rousvoal S."/>
            <person name="Samanta M."/>
            <person name="Samson G."/>
            <person name="Schroeder D.C."/>
            <person name="Segurens B."/>
            <person name="Strittmatter M."/>
            <person name="Tonon T."/>
            <person name="Tregear J.W."/>
            <person name="Valentin K."/>
            <person name="von Dassow P."/>
            <person name="Yamagishi T."/>
            <person name="Van de Peer Y."/>
            <person name="Wincker P."/>
        </authorList>
    </citation>
    <scope>NUCLEOTIDE SEQUENCE [LARGE SCALE GENOMIC DNA]</scope>
    <source>
        <strain evidence="5">Ec32 / CCAP1310/4</strain>
    </source>
</reference>
<dbReference type="EMBL" id="FN648752">
    <property type="protein sequence ID" value="CBJ27033.1"/>
    <property type="molecule type" value="Genomic_DNA"/>
</dbReference>
<accession>D7G3Z8</accession>
<dbReference type="STRING" id="2880.D7G3Z8"/>
<feature type="compositionally biased region" description="Low complexity" evidence="1">
    <location>
        <begin position="841"/>
        <end position="875"/>
    </location>
</feature>
<sequence length="1859" mass="193714">MPMGEDPRHGLLVALVVGLVGVLLLIFAALAVAPVLVIVLGLMTYVVWWYVSREDTSYMHHAQEHENRFWTTVAFCFSGALVFVHDSPVALGQWSPVLGFLFVMMFTFSVHSYDRQLHRSRIGRAPNFRPSVESSTMLHSSVQDKCRRISLCLSKLDNRLVATNLNHMLWADMVQNLEKEIVNILSDADPSELNYMLPKIGLGLLFYKVKDHAPINLHRTRLLNVLADNRISDLNVTSRALVLDALQQLKLSAHKDSEAYAKKIILKTKGDDLSELKSLTDAKGDIHSIHKLVYRDIKDVAVREEVLKHIANQAKVQAAHMRLGTRTGSRRSGKAWRKILSDVDDTLTSSGGRFPAGVDARYPRKSVYPGVLDFYRELDLGANGPSEWPHGQLGNLVFLSARPHVYKDMSESKSYAKFKKLQDEKGLYTSPTLLAGSIDTGTTMLLTGNMEPVAEKKFQNFAEYVSLYPEFQHVFLGDNGQGDVRAAEMMAKRYPGKLEAVYMHRVVPEEKTFGYQGAVTREAWKKANIVFVGDYVEAACHAYKHGLIQAVGLQRVCQGAVEQFVEMKFEGPLMREQQRRQINQSVWQANKLLQAAELEPNWLIRAERAFDDMEAVLTPFGRGTVVNFRPEDGVYEVLLDWSQKVSASAASRSTSAKASTAPVTPLTSRSAHAASRPNPQGPAAPRPTTLPTRPSSFPNAAAGGLARPASSSPAAAAAAAAPLPPSAVPVPPATGAETAAGSAHAGVGGPGSEGEAAAAAGGDAGANAEDNPGLLPPPPSPLILPDRGPDAAGGGEAVRDARVRRRSTAAGSGSRLRCSDGRHSRDGSDAWRRRRRRGGRRWTAGGSAAAAAEAVASSLLEPPRGGQTPGQQGLPPSTPLPPPAQNASTEEDAAGEESLAEQAARAAAAAALTEAAAEAVQRNNSHGHESGANGSGDEREAGGSESSPHAGMVRPRSAGSLVGGPGGSDGGGEVGGFSPHGSGDASWRPTSGASGGSGENSPQAAAAFAGGQQHDESVAAAAAKVLTAKMPGSMAVRAYLQLSSLKNAPPEVKKPARKDEPDEPKSGRLSTRLSIFSRQQDAGSAGSSRSTAKVSITRGAMVQTFLGPAIVRHVRTEDGMCEVAFQKWVLACGKPALGVLREADLVAETAATLGKSPSLLGRTGKAISSLFKLSTVPAPAPPEPRVGDIVDTIFGPAAVTAVRGGGPAAGLPKLKKTAAGGEEKEVSSHTAPAAATASPARGAVRGDAPTPAEAASSSPAVVGPADGDGIGVSEGGSAAAPASSGQEAAPPSPPSARPLLTPPRSPRSQASTAADNQQQEQQQQQQPWAAASPRLTRTSSLPATPPPRAPPPSSATAITAGDLTPVSPVFLGLPPPASPPRPSPAYSAGRPRGASISVPGRDDHRRLSFSSGGDAGAEEGLGELGRQLSGSAAGELFPGQLLSSPASVAELGGRGGRRGSSSPQSPADAAAAAAAGADGFDAPSPGVGSGGESGDEEQGEGGDDDATSPLGIRILERRGEMVGGGRASAASPTDAVMYEVAFMKWRLTNNTPARAVLNRGSIWAEWETRPSTASFSSANRRSSRRHGGSRRQRRSSRPSSFFGFMSMVGGYAGGGGGTTKILETPPGSPQKATAAKSPSKAVSVPLHACDFPPGACVKTKGLGPALVTKFRPEDGIYQVSLLSWRSQSGRLASAFLSRAAIVSSVALPEAPVRTPMGLGRVKFVREDGVVVVAAAGEGGSKDAASGDSARSPSGGTAMMFLQLSAILGPAKATLGDRVGTSLGVGVLRAYRAASDTYVIDLGWGLLHSPHGSALKEQRRTEESSPLNARSSGGIINLFRWPLFGSGPSSSAAPFPPLEI</sequence>
<feature type="region of interest" description="Disordered" evidence="1">
    <location>
        <begin position="728"/>
        <end position="1012"/>
    </location>
</feature>
<feature type="compositionally biased region" description="Pro residues" evidence="1">
    <location>
        <begin position="1290"/>
        <end position="1305"/>
    </location>
</feature>
<feature type="region of interest" description="Disordered" evidence="1">
    <location>
        <begin position="1047"/>
        <end position="1093"/>
    </location>
</feature>
<feature type="compositionally biased region" description="Low complexity" evidence="1">
    <location>
        <begin position="649"/>
        <end position="661"/>
    </location>
</feature>
<feature type="compositionally biased region" description="Low complexity" evidence="1">
    <location>
        <begin position="1248"/>
        <end position="1265"/>
    </location>
</feature>
<feature type="compositionally biased region" description="Acidic residues" evidence="1">
    <location>
        <begin position="1493"/>
        <end position="1506"/>
    </location>
</feature>
<feature type="compositionally biased region" description="Basic and acidic residues" evidence="1">
    <location>
        <begin position="817"/>
        <end position="831"/>
    </location>
</feature>
<evidence type="ECO:0000259" key="3">
    <source>
        <dbReference type="Pfam" id="PF09949"/>
    </source>
</evidence>
<keyword evidence="5" id="KW-1185">Reference proteome</keyword>
<feature type="compositionally biased region" description="Low complexity" evidence="1">
    <location>
        <begin position="900"/>
        <end position="919"/>
    </location>
</feature>
<feature type="compositionally biased region" description="Acidic residues" evidence="1">
    <location>
        <begin position="889"/>
        <end position="899"/>
    </location>
</feature>
<keyword evidence="2" id="KW-0812">Transmembrane</keyword>
<feature type="transmembrane region" description="Helical" evidence="2">
    <location>
        <begin position="91"/>
        <end position="111"/>
    </location>
</feature>
<dbReference type="Pfam" id="PF09949">
    <property type="entry name" value="APP1_cat"/>
    <property type="match status" value="1"/>
</dbReference>
<dbReference type="OMA" id="MAICAFQ"/>
<feature type="transmembrane region" description="Helical" evidence="2">
    <location>
        <begin position="15"/>
        <end position="48"/>
    </location>
</feature>
<organism evidence="4 5">
    <name type="scientific">Ectocarpus siliculosus</name>
    <name type="common">Brown alga</name>
    <name type="synonym">Conferva siliculosa</name>
    <dbReference type="NCBI Taxonomy" id="2880"/>
    <lineage>
        <taxon>Eukaryota</taxon>
        <taxon>Sar</taxon>
        <taxon>Stramenopiles</taxon>
        <taxon>Ochrophyta</taxon>
        <taxon>PX clade</taxon>
        <taxon>Phaeophyceae</taxon>
        <taxon>Ectocarpales</taxon>
        <taxon>Ectocarpaceae</taxon>
        <taxon>Ectocarpus</taxon>
    </lineage>
</organism>
<dbReference type="GO" id="GO:0008195">
    <property type="term" value="F:phosphatidate phosphatase activity"/>
    <property type="evidence" value="ECO:0007669"/>
    <property type="project" value="InterPro"/>
</dbReference>
<feature type="compositionally biased region" description="Basic residues" evidence="1">
    <location>
        <begin position="1581"/>
        <end position="1596"/>
    </location>
</feature>
<protein>
    <recommendedName>
        <fullName evidence="3">Phosphatidate phosphatase APP1 catalytic domain-containing protein</fullName>
    </recommendedName>
</protein>
<feature type="region of interest" description="Disordered" evidence="1">
    <location>
        <begin position="1616"/>
        <end position="1635"/>
    </location>
</feature>
<feature type="compositionally biased region" description="Low complexity" evidence="1">
    <location>
        <begin position="753"/>
        <end position="773"/>
    </location>
</feature>
<feature type="region of interest" description="Disordered" evidence="1">
    <location>
        <begin position="649"/>
        <end position="708"/>
    </location>
</feature>
<feature type="compositionally biased region" description="Low complexity" evidence="1">
    <location>
        <begin position="1228"/>
        <end position="1240"/>
    </location>
</feature>
<dbReference type="InterPro" id="IPR019236">
    <property type="entry name" value="APP1_cat"/>
</dbReference>
<dbReference type="Proteomes" id="UP000002630">
    <property type="component" value="Linkage Group LG33"/>
</dbReference>
<feature type="region of interest" description="Disordered" evidence="1">
    <location>
        <begin position="1570"/>
        <end position="1602"/>
    </location>
</feature>
<feature type="compositionally biased region" description="Low complexity" evidence="1">
    <location>
        <begin position="1317"/>
        <end position="1326"/>
    </location>
</feature>
<feature type="compositionally biased region" description="Pro residues" evidence="1">
    <location>
        <begin position="1343"/>
        <end position="1353"/>
    </location>
</feature>
<feature type="region of interest" description="Disordered" evidence="1">
    <location>
        <begin position="1205"/>
        <end position="1509"/>
    </location>
</feature>
<dbReference type="EMBL" id="FN649758">
    <property type="protein sequence ID" value="CBJ27033.1"/>
    <property type="molecule type" value="Genomic_DNA"/>
</dbReference>
<evidence type="ECO:0000256" key="2">
    <source>
        <dbReference type="SAM" id="Phobius"/>
    </source>
</evidence>
<dbReference type="OrthoDB" id="191535at2759"/>